<organism evidence="2 3">
    <name type="scientific">Microdochium trichocladiopsis</name>
    <dbReference type="NCBI Taxonomy" id="1682393"/>
    <lineage>
        <taxon>Eukaryota</taxon>
        <taxon>Fungi</taxon>
        <taxon>Dikarya</taxon>
        <taxon>Ascomycota</taxon>
        <taxon>Pezizomycotina</taxon>
        <taxon>Sordariomycetes</taxon>
        <taxon>Xylariomycetidae</taxon>
        <taxon>Xylariales</taxon>
        <taxon>Microdochiaceae</taxon>
        <taxon>Microdochium</taxon>
    </lineage>
</organism>
<keyword evidence="1" id="KW-0472">Membrane</keyword>
<evidence type="ECO:0000313" key="2">
    <source>
        <dbReference type="EMBL" id="KAH7025205.1"/>
    </source>
</evidence>
<dbReference type="EMBL" id="JAGTJQ010000009">
    <property type="protein sequence ID" value="KAH7025205.1"/>
    <property type="molecule type" value="Genomic_DNA"/>
</dbReference>
<dbReference type="OrthoDB" id="272512at2759"/>
<comment type="caution">
    <text evidence="2">The sequence shown here is derived from an EMBL/GenBank/DDBJ whole genome shotgun (WGS) entry which is preliminary data.</text>
</comment>
<keyword evidence="1" id="KW-0812">Transmembrane</keyword>
<reference evidence="2" key="1">
    <citation type="journal article" date="2021" name="Nat. Commun.">
        <title>Genetic determinants of endophytism in the Arabidopsis root mycobiome.</title>
        <authorList>
            <person name="Mesny F."/>
            <person name="Miyauchi S."/>
            <person name="Thiergart T."/>
            <person name="Pickel B."/>
            <person name="Atanasova L."/>
            <person name="Karlsson M."/>
            <person name="Huettel B."/>
            <person name="Barry K.W."/>
            <person name="Haridas S."/>
            <person name="Chen C."/>
            <person name="Bauer D."/>
            <person name="Andreopoulos W."/>
            <person name="Pangilinan J."/>
            <person name="LaButti K."/>
            <person name="Riley R."/>
            <person name="Lipzen A."/>
            <person name="Clum A."/>
            <person name="Drula E."/>
            <person name="Henrissat B."/>
            <person name="Kohler A."/>
            <person name="Grigoriev I.V."/>
            <person name="Martin F.M."/>
            <person name="Hacquard S."/>
        </authorList>
    </citation>
    <scope>NUCLEOTIDE SEQUENCE</scope>
    <source>
        <strain evidence="2">MPI-CAGE-CH-0230</strain>
    </source>
</reference>
<dbReference type="GeneID" id="70192269"/>
<dbReference type="RefSeq" id="XP_046008753.1">
    <property type="nucleotide sequence ID" value="XM_046162723.1"/>
</dbReference>
<dbReference type="Proteomes" id="UP000756346">
    <property type="component" value="Unassembled WGS sequence"/>
</dbReference>
<proteinExistence type="predicted"/>
<feature type="transmembrane region" description="Helical" evidence="1">
    <location>
        <begin position="12"/>
        <end position="32"/>
    </location>
</feature>
<keyword evidence="3" id="KW-1185">Reference proteome</keyword>
<sequence>MAVRPALVSNNIIEQGMFSACLVLSLFAVNFFSSVFSLILQVLLLVTRLPLIFITIAAYGILLQWFPSGSVVKKLALFILMGISGTWWTDLQIDGVRRGSVAQQPSWRLPQGGSVIVSSATSPIDAVYLAAAFDPIFTTSCPGTRKVRRLGLLQAILRGFRRIGDNPLGDAALGELETLLVEHPARVIVVFLDCPKTNNKGLLPRLSSLVAVPPSTNAFRVSIRYTPPDVTTPDHGGCLAILWNVLSSPLHLIRVHIADDVNVHTALSQSHKTNSEPANLFVFQGPVLPQELLDDPLAVALALEHRNLSLESPDVFLCLRPPSSLDLPVVGSLALQLRRIHLGDSLRAFSMV</sequence>
<accession>A0A9P8XZ53</accession>
<feature type="transmembrane region" description="Helical" evidence="1">
    <location>
        <begin position="38"/>
        <end position="59"/>
    </location>
</feature>
<keyword evidence="1" id="KW-1133">Transmembrane helix</keyword>
<evidence type="ECO:0000313" key="3">
    <source>
        <dbReference type="Proteomes" id="UP000756346"/>
    </source>
</evidence>
<protein>
    <submittedName>
        <fullName evidence="2">Uncharacterized protein</fullName>
    </submittedName>
</protein>
<dbReference type="AlphaFoldDB" id="A0A9P8XZ53"/>
<evidence type="ECO:0000256" key="1">
    <source>
        <dbReference type="SAM" id="Phobius"/>
    </source>
</evidence>
<name>A0A9P8XZ53_9PEZI</name>
<gene>
    <name evidence="2" type="ORF">B0I36DRAFT_434659</name>
</gene>